<dbReference type="EMBL" id="LAZR01036379">
    <property type="protein sequence ID" value="KKL25007.1"/>
    <property type="molecule type" value="Genomic_DNA"/>
</dbReference>
<gene>
    <name evidence="1" type="ORF">LCGC14_2409640</name>
</gene>
<sequence length="89" mass="9921">MSKERIDQLETALREAIELIRECVPEFHAQGMGCGIEDRSITDRYAAAQHGWEKAIERVEEHFGDSADDLEAVLFVPAEGTKTAEASDE</sequence>
<dbReference type="AlphaFoldDB" id="A0A0F9CF05"/>
<evidence type="ECO:0000313" key="1">
    <source>
        <dbReference type="EMBL" id="KKL25007.1"/>
    </source>
</evidence>
<proteinExistence type="predicted"/>
<name>A0A0F9CF05_9ZZZZ</name>
<reference evidence="1" key="1">
    <citation type="journal article" date="2015" name="Nature">
        <title>Complex archaea that bridge the gap between prokaryotes and eukaryotes.</title>
        <authorList>
            <person name="Spang A."/>
            <person name="Saw J.H."/>
            <person name="Jorgensen S.L."/>
            <person name="Zaremba-Niedzwiedzka K."/>
            <person name="Martijn J."/>
            <person name="Lind A.E."/>
            <person name="van Eijk R."/>
            <person name="Schleper C."/>
            <person name="Guy L."/>
            <person name="Ettema T.J."/>
        </authorList>
    </citation>
    <scope>NUCLEOTIDE SEQUENCE</scope>
</reference>
<organism evidence="1">
    <name type="scientific">marine sediment metagenome</name>
    <dbReference type="NCBI Taxonomy" id="412755"/>
    <lineage>
        <taxon>unclassified sequences</taxon>
        <taxon>metagenomes</taxon>
        <taxon>ecological metagenomes</taxon>
    </lineage>
</organism>
<protein>
    <submittedName>
        <fullName evidence="1">Uncharacterized protein</fullName>
    </submittedName>
</protein>
<accession>A0A0F9CF05</accession>
<comment type="caution">
    <text evidence="1">The sequence shown here is derived from an EMBL/GenBank/DDBJ whole genome shotgun (WGS) entry which is preliminary data.</text>
</comment>